<evidence type="ECO:0000313" key="5">
    <source>
        <dbReference type="EMBL" id="OXR40113.1"/>
    </source>
</evidence>
<dbReference type="Proteomes" id="UP000215506">
    <property type="component" value="Unassembled WGS sequence"/>
</dbReference>
<dbReference type="SMART" id="SM00354">
    <property type="entry name" value="HTH_LACI"/>
    <property type="match status" value="1"/>
</dbReference>
<evidence type="ECO:0000256" key="1">
    <source>
        <dbReference type="ARBA" id="ARBA00023015"/>
    </source>
</evidence>
<keyword evidence="2" id="KW-0238">DNA-binding</keyword>
<dbReference type="Gene3D" id="1.10.260.40">
    <property type="entry name" value="lambda repressor-like DNA-binding domains"/>
    <property type="match status" value="1"/>
</dbReference>
<dbReference type="PANTHER" id="PTHR30146:SF109">
    <property type="entry name" value="HTH-TYPE TRANSCRIPTIONAL REGULATOR GALS"/>
    <property type="match status" value="1"/>
</dbReference>
<feature type="domain" description="HTH lacI-type" evidence="4">
    <location>
        <begin position="3"/>
        <end position="57"/>
    </location>
</feature>
<dbReference type="AlphaFoldDB" id="A0A231GU10"/>
<dbReference type="EMBL" id="NGAF01000041">
    <property type="protein sequence ID" value="OXR40113.1"/>
    <property type="molecule type" value="Genomic_DNA"/>
</dbReference>
<keyword evidence="6" id="KW-1185">Reference proteome</keyword>
<name>A0A231GU10_9NOCA</name>
<sequence>MVVSIREVAQRAGVSLGTVSNVLNRPEQVSPATRRRVEAAIAETGYVRNDSARQLREGSSRTLAMVVLDMANPFFTDVARGAESEAERAGAMLVLCNSGDDQQREQRHLEQIAQQRMRGVLITPVDGDGEAALKTLAAQGIPAVLVDRGSRRHDRCSVSVDDVLGGELAARHLIESGHRHLAFVGGPLTVEQVADRLRGAREASEEAGCRLDVVATAALTVEAGRAATETILDADPRPTALLCANDLLALGALQALTARGVPVPAEMAVIGYDDIDFAAAAAVPLSSVRQPRAELGRAAARLLLEEAGAQGDHRHQHVVFVPELVVRRSTGG</sequence>
<evidence type="ECO:0000259" key="4">
    <source>
        <dbReference type="PROSITE" id="PS50932"/>
    </source>
</evidence>
<dbReference type="Pfam" id="PF13377">
    <property type="entry name" value="Peripla_BP_3"/>
    <property type="match status" value="1"/>
</dbReference>
<dbReference type="GO" id="GO:0003700">
    <property type="term" value="F:DNA-binding transcription factor activity"/>
    <property type="evidence" value="ECO:0007669"/>
    <property type="project" value="TreeGrafter"/>
</dbReference>
<dbReference type="InterPro" id="IPR046335">
    <property type="entry name" value="LacI/GalR-like_sensor"/>
</dbReference>
<dbReference type="Pfam" id="PF00356">
    <property type="entry name" value="LacI"/>
    <property type="match status" value="1"/>
</dbReference>
<gene>
    <name evidence="5" type="primary">degA_2</name>
    <name evidence="5" type="ORF">B7C42_07821</name>
</gene>
<organism evidence="5 6">
    <name type="scientific">Nocardia cerradoensis</name>
    <dbReference type="NCBI Taxonomy" id="85688"/>
    <lineage>
        <taxon>Bacteria</taxon>
        <taxon>Bacillati</taxon>
        <taxon>Actinomycetota</taxon>
        <taxon>Actinomycetes</taxon>
        <taxon>Mycobacteriales</taxon>
        <taxon>Nocardiaceae</taxon>
        <taxon>Nocardia</taxon>
    </lineage>
</organism>
<dbReference type="PANTHER" id="PTHR30146">
    <property type="entry name" value="LACI-RELATED TRANSCRIPTIONAL REPRESSOR"/>
    <property type="match status" value="1"/>
</dbReference>
<dbReference type="GO" id="GO:0000976">
    <property type="term" value="F:transcription cis-regulatory region binding"/>
    <property type="evidence" value="ECO:0007669"/>
    <property type="project" value="TreeGrafter"/>
</dbReference>
<proteinExistence type="predicted"/>
<dbReference type="SUPFAM" id="SSF47413">
    <property type="entry name" value="lambda repressor-like DNA-binding domains"/>
    <property type="match status" value="1"/>
</dbReference>
<accession>A0A231GU10</accession>
<dbReference type="InterPro" id="IPR010982">
    <property type="entry name" value="Lambda_DNA-bd_dom_sf"/>
</dbReference>
<dbReference type="CDD" id="cd01392">
    <property type="entry name" value="HTH_LacI"/>
    <property type="match status" value="1"/>
</dbReference>
<dbReference type="PROSITE" id="PS50932">
    <property type="entry name" value="HTH_LACI_2"/>
    <property type="match status" value="1"/>
</dbReference>
<keyword evidence="1" id="KW-0805">Transcription regulation</keyword>
<protein>
    <submittedName>
        <fullName evidence="5">HTH-type transcriptional regulator DegA</fullName>
    </submittedName>
</protein>
<dbReference type="PROSITE" id="PS00356">
    <property type="entry name" value="HTH_LACI_1"/>
    <property type="match status" value="1"/>
</dbReference>
<comment type="caution">
    <text evidence="5">The sequence shown here is derived from an EMBL/GenBank/DDBJ whole genome shotgun (WGS) entry which is preliminary data.</text>
</comment>
<reference evidence="5 6" key="1">
    <citation type="submission" date="2017-07" db="EMBL/GenBank/DDBJ databases">
        <title>First draft Genome Sequence of Nocardia cerradoensis isolated from human infection.</title>
        <authorList>
            <person name="Carrasco G."/>
        </authorList>
    </citation>
    <scope>NUCLEOTIDE SEQUENCE [LARGE SCALE GENOMIC DNA]</scope>
    <source>
        <strain evidence="5 6">CNM20130759</strain>
    </source>
</reference>
<evidence type="ECO:0000313" key="6">
    <source>
        <dbReference type="Proteomes" id="UP000215506"/>
    </source>
</evidence>
<dbReference type="SUPFAM" id="SSF53822">
    <property type="entry name" value="Periplasmic binding protein-like I"/>
    <property type="match status" value="1"/>
</dbReference>
<dbReference type="InterPro" id="IPR028082">
    <property type="entry name" value="Peripla_BP_I"/>
</dbReference>
<evidence type="ECO:0000256" key="2">
    <source>
        <dbReference type="ARBA" id="ARBA00023125"/>
    </source>
</evidence>
<evidence type="ECO:0000256" key="3">
    <source>
        <dbReference type="ARBA" id="ARBA00023163"/>
    </source>
</evidence>
<dbReference type="InterPro" id="IPR000843">
    <property type="entry name" value="HTH_LacI"/>
</dbReference>
<keyword evidence="3" id="KW-0804">Transcription</keyword>
<dbReference type="Gene3D" id="3.40.50.2300">
    <property type="match status" value="2"/>
</dbReference>
<dbReference type="RefSeq" id="WP_218001097.1">
    <property type="nucleotide sequence ID" value="NZ_JAAXOR010000001.1"/>
</dbReference>